<keyword evidence="9" id="KW-1185">Reference proteome</keyword>
<gene>
    <name evidence="8" type="ORF">DFR64_2713</name>
</gene>
<dbReference type="RefSeq" id="WP_116225976.1">
    <property type="nucleotide sequence ID" value="NZ_AP018437.1"/>
</dbReference>
<dbReference type="EMBL" id="QUMS01000004">
    <property type="protein sequence ID" value="REG06280.1"/>
    <property type="molecule type" value="Genomic_DNA"/>
</dbReference>
<evidence type="ECO:0000256" key="3">
    <source>
        <dbReference type="ARBA" id="ARBA00022475"/>
    </source>
</evidence>
<feature type="transmembrane region" description="Helical" evidence="7">
    <location>
        <begin position="327"/>
        <end position="349"/>
    </location>
</feature>
<name>A0A347ZQ10_9CHLR</name>
<dbReference type="Pfam" id="PF03773">
    <property type="entry name" value="ArsP_1"/>
    <property type="match status" value="1"/>
</dbReference>
<feature type="transmembrane region" description="Helical" evidence="7">
    <location>
        <begin position="259"/>
        <end position="277"/>
    </location>
</feature>
<comment type="similarity">
    <text evidence="2">Belongs to the UPF0718 family.</text>
</comment>
<dbReference type="PANTHER" id="PTHR43299">
    <property type="entry name" value="UPF0718 PROTEIN YRAQ"/>
    <property type="match status" value="1"/>
</dbReference>
<comment type="caution">
    <text evidence="8">The sequence shown here is derived from an EMBL/GenBank/DDBJ whole genome shotgun (WGS) entry which is preliminary data.</text>
</comment>
<dbReference type="PANTHER" id="PTHR43299:SF1">
    <property type="entry name" value="UPF0718 PROTEIN YRAQ"/>
    <property type="match status" value="1"/>
</dbReference>
<evidence type="ECO:0000256" key="1">
    <source>
        <dbReference type="ARBA" id="ARBA00004651"/>
    </source>
</evidence>
<evidence type="ECO:0000256" key="6">
    <source>
        <dbReference type="ARBA" id="ARBA00023136"/>
    </source>
</evidence>
<dbReference type="Proteomes" id="UP000256388">
    <property type="component" value="Unassembled WGS sequence"/>
</dbReference>
<evidence type="ECO:0000256" key="2">
    <source>
        <dbReference type="ARBA" id="ARBA00006386"/>
    </source>
</evidence>
<organism evidence="8 9">
    <name type="scientific">Pelolinea submarina</name>
    <dbReference type="NCBI Taxonomy" id="913107"/>
    <lineage>
        <taxon>Bacteria</taxon>
        <taxon>Bacillati</taxon>
        <taxon>Chloroflexota</taxon>
        <taxon>Anaerolineae</taxon>
        <taxon>Anaerolineales</taxon>
        <taxon>Anaerolineaceae</taxon>
        <taxon>Pelolinea</taxon>
    </lineage>
</organism>
<dbReference type="AlphaFoldDB" id="A0A347ZQ10"/>
<protein>
    <recommendedName>
        <fullName evidence="10">Permease</fullName>
    </recommendedName>
</protein>
<proteinExistence type="inferred from homology"/>
<reference evidence="8 9" key="1">
    <citation type="submission" date="2018-08" db="EMBL/GenBank/DDBJ databases">
        <title>Genomic Encyclopedia of Type Strains, Phase IV (KMG-IV): sequencing the most valuable type-strain genomes for metagenomic binning, comparative biology and taxonomic classification.</title>
        <authorList>
            <person name="Goeker M."/>
        </authorList>
    </citation>
    <scope>NUCLEOTIDE SEQUENCE [LARGE SCALE GENOMIC DNA]</scope>
    <source>
        <strain evidence="8 9">DSM 23923</strain>
    </source>
</reference>
<keyword evidence="3" id="KW-1003">Cell membrane</keyword>
<dbReference type="InterPro" id="IPR005524">
    <property type="entry name" value="DUF318"/>
</dbReference>
<feature type="transmembrane region" description="Helical" evidence="7">
    <location>
        <begin position="221"/>
        <end position="247"/>
    </location>
</feature>
<evidence type="ECO:0000313" key="9">
    <source>
        <dbReference type="Proteomes" id="UP000256388"/>
    </source>
</evidence>
<feature type="transmembrane region" description="Helical" evidence="7">
    <location>
        <begin position="97"/>
        <end position="119"/>
    </location>
</feature>
<sequence>MPIISTIIEMFQTGLGSLASYLAAHVLLCLLPAFFIAGALTALMPKEAVTRFLGKDTPKYISYPAAAVGGFVLAVCSCTIMPLFAGIYKKGAGLGPAITFLFVGPAVNILAISFTGVQIGMDIAMARLVLAIVFGILIGLIMAWIFREDDAAHNRETSQLFSQGAKLSGKTLLIFLLLLAVLISGTLQVRPLTSLLTQFTIPAGWAAALQSKLDVLVPSNAALGIEGVSVQGILLISLLVLIAISAIKGFKNIENGFNTFTYLSLGLISLTLVVASLKSQVDGETLSILITGRFIAVTLLIAALWFAVRRYLTQADAGAWLWETWRFVKQIIPLLLVGVFLAGIARAIIPANWIQLVAGKNTILANLAGVLFGVFMYFPTLVEVPVAQTFLSLGMHRGPLLAYLLADPELSLQSILITNSVIGKKKTLYYVTLVTIFSTLSGWIFGQFIK</sequence>
<evidence type="ECO:0000313" key="8">
    <source>
        <dbReference type="EMBL" id="REG06280.1"/>
    </source>
</evidence>
<feature type="transmembrane region" description="Helical" evidence="7">
    <location>
        <begin position="427"/>
        <end position="449"/>
    </location>
</feature>
<feature type="transmembrane region" description="Helical" evidence="7">
    <location>
        <begin position="63"/>
        <end position="85"/>
    </location>
</feature>
<dbReference type="OrthoDB" id="9777774at2"/>
<keyword evidence="6 7" id="KW-0472">Membrane</keyword>
<accession>A0A347ZQ10</accession>
<evidence type="ECO:0000256" key="7">
    <source>
        <dbReference type="SAM" id="Phobius"/>
    </source>
</evidence>
<keyword evidence="5 7" id="KW-1133">Transmembrane helix</keyword>
<evidence type="ECO:0000256" key="5">
    <source>
        <dbReference type="ARBA" id="ARBA00022989"/>
    </source>
</evidence>
<feature type="transmembrane region" description="Helical" evidence="7">
    <location>
        <begin position="286"/>
        <end position="307"/>
    </location>
</feature>
<feature type="transmembrane region" description="Helical" evidence="7">
    <location>
        <begin position="21"/>
        <end position="43"/>
    </location>
</feature>
<evidence type="ECO:0000256" key="4">
    <source>
        <dbReference type="ARBA" id="ARBA00022692"/>
    </source>
</evidence>
<dbReference type="GO" id="GO:0005886">
    <property type="term" value="C:plasma membrane"/>
    <property type="evidence" value="ECO:0007669"/>
    <property type="project" value="UniProtKB-SubCell"/>
</dbReference>
<feature type="transmembrane region" description="Helical" evidence="7">
    <location>
        <begin position="125"/>
        <end position="146"/>
    </location>
</feature>
<keyword evidence="4 7" id="KW-0812">Transmembrane</keyword>
<feature type="transmembrane region" description="Helical" evidence="7">
    <location>
        <begin position="167"/>
        <end position="186"/>
    </location>
</feature>
<comment type="subcellular location">
    <subcellularLocation>
        <location evidence="1">Cell membrane</location>
        <topology evidence="1">Multi-pass membrane protein</topology>
    </subcellularLocation>
</comment>
<evidence type="ECO:0008006" key="10">
    <source>
        <dbReference type="Google" id="ProtNLM"/>
    </source>
</evidence>
<feature type="transmembrane region" description="Helical" evidence="7">
    <location>
        <begin position="361"/>
        <end position="380"/>
    </location>
</feature>